<gene>
    <name evidence="1" type="ORF">NRB20_35540</name>
</gene>
<evidence type="ECO:0000313" key="1">
    <source>
        <dbReference type="EMBL" id="MQY20449.1"/>
    </source>
</evidence>
<protein>
    <submittedName>
        <fullName evidence="1">Uncharacterized protein</fullName>
    </submittedName>
</protein>
<dbReference type="Proteomes" id="UP000438448">
    <property type="component" value="Unassembled WGS sequence"/>
</dbReference>
<comment type="caution">
    <text evidence="1">The sequence shown here is derived from an EMBL/GenBank/DDBJ whole genome shotgun (WGS) entry which is preliminary data.</text>
</comment>
<keyword evidence="2" id="KW-1185">Reference proteome</keyword>
<evidence type="ECO:0000313" key="2">
    <source>
        <dbReference type="Proteomes" id="UP000438448"/>
    </source>
</evidence>
<name>A0A7K0D403_9NOCA</name>
<proteinExistence type="predicted"/>
<accession>A0A7K0D403</accession>
<sequence length="41" mass="4546">MVMLGANVNGVYGNIQFKNLNDQTVQAGARTLTDMLRMMTK</sequence>
<reference evidence="1 2" key="1">
    <citation type="submission" date="2019-10" db="EMBL/GenBank/DDBJ databases">
        <title>Nocardia macrotermitis sp. nov. and Nocardia aurantia sp. nov., isolated from the gut of fungus growing-termite Macrotermes natalensis.</title>
        <authorList>
            <person name="Benndorf R."/>
            <person name="Schwitalla J."/>
            <person name="Martin K."/>
            <person name="De Beer W."/>
            <person name="Kaster A.-K."/>
            <person name="Vollmers J."/>
            <person name="Poulsen M."/>
            <person name="Beemelmanns C."/>
        </authorList>
    </citation>
    <scope>NUCLEOTIDE SEQUENCE [LARGE SCALE GENOMIC DNA]</scope>
    <source>
        <strain evidence="1 2">RB20</strain>
    </source>
</reference>
<dbReference type="AlphaFoldDB" id="A0A7K0D403"/>
<organism evidence="1 2">
    <name type="scientific">Nocardia macrotermitis</name>
    <dbReference type="NCBI Taxonomy" id="2585198"/>
    <lineage>
        <taxon>Bacteria</taxon>
        <taxon>Bacillati</taxon>
        <taxon>Actinomycetota</taxon>
        <taxon>Actinomycetes</taxon>
        <taxon>Mycobacteriales</taxon>
        <taxon>Nocardiaceae</taxon>
        <taxon>Nocardia</taxon>
    </lineage>
</organism>
<dbReference type="EMBL" id="WEGK01000007">
    <property type="protein sequence ID" value="MQY20449.1"/>
    <property type="molecule type" value="Genomic_DNA"/>
</dbReference>